<reference evidence="3" key="1">
    <citation type="journal article" date="2014" name="Proc. Natl. Acad. Sci. U.S.A.">
        <title>Extensive sampling of basidiomycete genomes demonstrates inadequacy of the white-rot/brown-rot paradigm for wood decay fungi.</title>
        <authorList>
            <person name="Riley R."/>
            <person name="Salamov A.A."/>
            <person name="Brown D.W."/>
            <person name="Nagy L.G."/>
            <person name="Floudas D."/>
            <person name="Held B.W."/>
            <person name="Levasseur A."/>
            <person name="Lombard V."/>
            <person name="Morin E."/>
            <person name="Otillar R."/>
            <person name="Lindquist E.A."/>
            <person name="Sun H."/>
            <person name="LaButti K.M."/>
            <person name="Schmutz J."/>
            <person name="Jabbour D."/>
            <person name="Luo H."/>
            <person name="Baker S.E."/>
            <person name="Pisabarro A.G."/>
            <person name="Walton J.D."/>
            <person name="Blanchette R.A."/>
            <person name="Henrissat B."/>
            <person name="Martin F."/>
            <person name="Cullen D."/>
            <person name="Hibbett D.S."/>
            <person name="Grigoriev I.V."/>
        </authorList>
    </citation>
    <scope>NUCLEOTIDE SEQUENCE [LARGE SCALE GENOMIC DNA]</scope>
    <source>
        <strain evidence="3">CBS 339.88</strain>
    </source>
</reference>
<evidence type="ECO:0008006" key="4">
    <source>
        <dbReference type="Google" id="ProtNLM"/>
    </source>
</evidence>
<name>A0A067SFE1_GALM3</name>
<dbReference type="Gene3D" id="3.80.10.10">
    <property type="entry name" value="Ribonuclease Inhibitor"/>
    <property type="match status" value="1"/>
</dbReference>
<feature type="region of interest" description="Disordered" evidence="1">
    <location>
        <begin position="1"/>
        <end position="57"/>
    </location>
</feature>
<keyword evidence="3" id="KW-1185">Reference proteome</keyword>
<dbReference type="Proteomes" id="UP000027222">
    <property type="component" value="Unassembled WGS sequence"/>
</dbReference>
<dbReference type="OrthoDB" id="3006497at2759"/>
<evidence type="ECO:0000313" key="2">
    <source>
        <dbReference type="EMBL" id="KDR66429.1"/>
    </source>
</evidence>
<dbReference type="HOGENOM" id="CLU_434159_0_0_1"/>
<dbReference type="SUPFAM" id="SSF52047">
    <property type="entry name" value="RNI-like"/>
    <property type="match status" value="1"/>
</dbReference>
<accession>A0A067SFE1</accession>
<protein>
    <recommendedName>
        <fullName evidence="4">RNI-like protein</fullName>
    </recommendedName>
</protein>
<evidence type="ECO:0000313" key="3">
    <source>
        <dbReference type="Proteomes" id="UP000027222"/>
    </source>
</evidence>
<dbReference type="InterPro" id="IPR032675">
    <property type="entry name" value="LRR_dom_sf"/>
</dbReference>
<sequence length="575" mass="63358">MNFETPNSPSDDWQEMQPPVLDAAPASGLAFVNLGVNSPEDTDAPLGSGDAHKPLDEVDTDRTITQADLIQDLTITAPAEEPVVLDSFVPLLQKLDSTVFLDDVTNEYDLVGDINDSEWKSLQAYANRVVELSVSDSPGQSPKVANPAFFRLGQYQGRTPLFPSLSRLQITNTTSSSLFYLDMLFSPSLTTLTINSICSPQAVAFFLKRVAAEASLSTLILDSVNLPSVVANALSHCLHLEVLELKKLKEIVPFSLKAMAHLPHLKILKFDATDVTFLQTKAEFDDSGPKFQSLEELRFVGSGTILPSIVGDLASAANLQHMHIELTKYTMIATRRIGVNVRKAVARRVEYSPVGDLLAGISRQLPLRSLVVIFNNNEIGYDNLPGSTISCLSSLRNLEQLEISGVGISDLDRALAGTNELWPKIQTLRLPLSSNSSNNARTGVYGLSLSTLRHLARSCLHLTSIQSFIILPSDHSSLTGFDDKPISHPLKSLSVGCFPEAQWRHDSENMDKVYHTASCLYAIFPNLDTIQTHEQYASEFWTEVHKLVKIYQKIRALDRLRYGSTWQDGHGPDDN</sequence>
<feature type="compositionally biased region" description="Polar residues" evidence="1">
    <location>
        <begin position="1"/>
        <end position="11"/>
    </location>
</feature>
<evidence type="ECO:0000256" key="1">
    <source>
        <dbReference type="SAM" id="MobiDB-lite"/>
    </source>
</evidence>
<proteinExistence type="predicted"/>
<dbReference type="AlphaFoldDB" id="A0A067SFE1"/>
<organism evidence="2 3">
    <name type="scientific">Galerina marginata (strain CBS 339.88)</name>
    <dbReference type="NCBI Taxonomy" id="685588"/>
    <lineage>
        <taxon>Eukaryota</taxon>
        <taxon>Fungi</taxon>
        <taxon>Dikarya</taxon>
        <taxon>Basidiomycota</taxon>
        <taxon>Agaricomycotina</taxon>
        <taxon>Agaricomycetes</taxon>
        <taxon>Agaricomycetidae</taxon>
        <taxon>Agaricales</taxon>
        <taxon>Agaricineae</taxon>
        <taxon>Strophariaceae</taxon>
        <taxon>Galerina</taxon>
    </lineage>
</organism>
<dbReference type="EMBL" id="KL142423">
    <property type="protein sequence ID" value="KDR66429.1"/>
    <property type="molecule type" value="Genomic_DNA"/>
</dbReference>
<gene>
    <name evidence="2" type="ORF">GALMADRAFT_217009</name>
</gene>